<keyword evidence="3" id="KW-1185">Reference proteome</keyword>
<evidence type="ECO:0000313" key="3">
    <source>
        <dbReference type="Proteomes" id="UP000019678"/>
    </source>
</evidence>
<evidence type="ECO:0000313" key="2">
    <source>
        <dbReference type="EMBL" id="EYF01454.1"/>
    </source>
</evidence>
<organism evidence="2 3">
    <name type="scientific">Chondromyces apiculatus DSM 436</name>
    <dbReference type="NCBI Taxonomy" id="1192034"/>
    <lineage>
        <taxon>Bacteria</taxon>
        <taxon>Pseudomonadati</taxon>
        <taxon>Myxococcota</taxon>
        <taxon>Polyangia</taxon>
        <taxon>Polyangiales</taxon>
        <taxon>Polyangiaceae</taxon>
        <taxon>Chondromyces</taxon>
    </lineage>
</organism>
<proteinExistence type="predicted"/>
<dbReference type="OrthoDB" id="9880759at2"/>
<gene>
    <name evidence="2" type="ORF">CAP_8287</name>
</gene>
<dbReference type="EMBL" id="ASRX01000081">
    <property type="protein sequence ID" value="EYF01454.1"/>
    <property type="molecule type" value="Genomic_DNA"/>
</dbReference>
<dbReference type="AlphaFoldDB" id="A0A017SWW2"/>
<dbReference type="Proteomes" id="UP000019678">
    <property type="component" value="Unassembled WGS sequence"/>
</dbReference>
<evidence type="ECO:0000256" key="1">
    <source>
        <dbReference type="SAM" id="Phobius"/>
    </source>
</evidence>
<keyword evidence="1" id="KW-0812">Transmembrane</keyword>
<reference evidence="2 3" key="1">
    <citation type="submission" date="2013-05" db="EMBL/GenBank/DDBJ databases">
        <title>Genome assembly of Chondromyces apiculatus DSM 436.</title>
        <authorList>
            <person name="Sharma G."/>
            <person name="Khatri I."/>
            <person name="Kaur C."/>
            <person name="Mayilraj S."/>
            <person name="Subramanian S."/>
        </authorList>
    </citation>
    <scope>NUCLEOTIDE SEQUENCE [LARGE SCALE GENOMIC DNA]</scope>
    <source>
        <strain evidence="2 3">DSM 436</strain>
    </source>
</reference>
<name>A0A017SWW2_9BACT</name>
<keyword evidence="1" id="KW-0472">Membrane</keyword>
<comment type="caution">
    <text evidence="2">The sequence shown here is derived from an EMBL/GenBank/DDBJ whole genome shotgun (WGS) entry which is preliminary data.</text>
</comment>
<accession>A0A017SWW2</accession>
<sequence length="90" mass="9538">MEDDAQGGLKESLPEIDPGQVLETVSTFARENPHTALAVAAGVGFVLGGGLTPRLLGAIGLFVARQYMRETMNEALQGSLLERLGVNEQN</sequence>
<keyword evidence="1" id="KW-1133">Transmembrane helix</keyword>
<feature type="transmembrane region" description="Helical" evidence="1">
    <location>
        <begin position="36"/>
        <end position="64"/>
    </location>
</feature>
<protein>
    <submittedName>
        <fullName evidence="2">Uncharacterized protein</fullName>
    </submittedName>
</protein>